<comment type="caution">
    <text evidence="5">The sequence shown here is derived from an EMBL/GenBank/DDBJ whole genome shotgun (WGS) entry which is preliminary data.</text>
</comment>
<reference evidence="6" key="1">
    <citation type="submission" date="2017-01" db="EMBL/GenBank/DDBJ databases">
        <title>Comparative genomics of anhydrobiosis in the tardigrade Hypsibius dujardini.</title>
        <authorList>
            <person name="Yoshida Y."/>
            <person name="Koutsovoulos G."/>
            <person name="Laetsch D."/>
            <person name="Stevens L."/>
            <person name="Kumar S."/>
            <person name="Horikawa D."/>
            <person name="Ishino K."/>
            <person name="Komine S."/>
            <person name="Tomita M."/>
            <person name="Blaxter M."/>
            <person name="Arakawa K."/>
        </authorList>
    </citation>
    <scope>NUCLEOTIDE SEQUENCE [LARGE SCALE GENOMIC DNA]</scope>
    <source>
        <strain evidence="6">Z151</strain>
    </source>
</reference>
<dbReference type="CDD" id="cd00200">
    <property type="entry name" value="WD40"/>
    <property type="match status" value="1"/>
</dbReference>
<gene>
    <name evidence="5" type="ORF">BV898_08300</name>
</gene>
<dbReference type="PROSITE" id="PS50294">
    <property type="entry name" value="WD_REPEATS_REGION"/>
    <property type="match status" value="5"/>
</dbReference>
<name>A0A1W0WR42_HYPEX</name>
<evidence type="ECO:0000256" key="1">
    <source>
        <dbReference type="ARBA" id="ARBA00022574"/>
    </source>
</evidence>
<dbReference type="Proteomes" id="UP000192578">
    <property type="component" value="Unassembled WGS sequence"/>
</dbReference>
<feature type="compositionally biased region" description="Basic and acidic residues" evidence="4">
    <location>
        <begin position="227"/>
        <end position="242"/>
    </location>
</feature>
<dbReference type="PROSITE" id="PS50082">
    <property type="entry name" value="WD_REPEATS_2"/>
    <property type="match status" value="5"/>
</dbReference>
<dbReference type="Gene3D" id="2.130.10.10">
    <property type="entry name" value="YVTN repeat-like/Quinoprotein amine dehydrogenase"/>
    <property type="match status" value="2"/>
</dbReference>
<keyword evidence="1 3" id="KW-0853">WD repeat</keyword>
<dbReference type="PANTHER" id="PTHR22847">
    <property type="entry name" value="WD40 REPEAT PROTEIN"/>
    <property type="match status" value="1"/>
</dbReference>
<feature type="repeat" description="WD" evidence="3">
    <location>
        <begin position="798"/>
        <end position="839"/>
    </location>
</feature>
<evidence type="ECO:0000256" key="2">
    <source>
        <dbReference type="ARBA" id="ARBA00022737"/>
    </source>
</evidence>
<sequence length="1046" mass="118467">MAYLGSSPRTALEVPSATVDKGANNREDYPELYSEDDDCIDEEDLFGQHQQRLQEQAFDFSLQRWYDEPKSCPKFPPPPITDLQTLENSEDFNDRSRISDVKLRKAGRPPPLRTAKKEKKLQFPTGVHVEVPLIPDGVMDREPAENVPTLSVAESEIFDRNFNHQYAYNQAALDHTDRALDVDEKNFTGETRRMIEHLLGRPENDPPPKGGEIPTTGSRRVGNALGKEGESGRNVERKKGSNGKFRDIKEKILEERQFYKPSNLPKLGVRFGVPVLRSKQTEPPSGLSPAEQKEKIENNWSPGQWTLEDEGWTVGSSPDLRNVIPGSVGKSFHASASDPFIPGSTAAQSPPTKKPSLEAKVFKFPQDNFCTTITEESFTRHTQEAETLTGKLTEKGARLRVALPSGSTLRVPLAAAKMFDHSLPDVAATGHGVTFADVKARLDKEQRELNRMGEHMVKGEVLERLKDRPSLVVKQQQYANLVQGRALHQPSDVGQVRALQFASAPVDDDAFRKDIQYQKLDLSQIVQTVPVKDESEQLDRMGNAHECVRQYLKDHKMDDTAQLLSQEWWQHHDERCREFPHGTKPYQAVRQYLDLVQSHTLLLNEYKAVQQKERKKTRLVNQCQLNLRFMTLNFKRYAAKNAKLQADLEQARKISPVDYENLLLERNQIDQRFRGLRQLTRNLHAQLKARRAQTHQLIFKLNNQRASLRFRKSRKANPDDSVFPDYHGLNPLGFLVRKKPVQLLKQNGMSIQQKTPAHTRAVNDMTINPFRHMVVTAGADGQWRAWDVKAMGKPLFEGNGHNGSIYRTAYHPSGSFFATGGMDAVVNFWSTSDGSRRLKVKHLQPVTALSFHSSGDFMLTGCNNGNLALWDLNSQRCLSHLCRWNSINRVHKGAIANCQIIPYSNMCISASEDGDVRLWDLRTESNRIIMGQSQPIRNAKVALNGHIMVTSSKYDSEVKLWDLRKLGQLVSVANYSPQFICDFNFDTSSHLVALALNNGQVNFWDMKTGTSIVYPAHNSSTTVVTWDIWGEYMLSGDEQGNIFLWS</sequence>
<dbReference type="InterPro" id="IPR015943">
    <property type="entry name" value="WD40/YVTN_repeat-like_dom_sf"/>
</dbReference>
<feature type="repeat" description="WD" evidence="3">
    <location>
        <begin position="839"/>
        <end position="880"/>
    </location>
</feature>
<dbReference type="PANTHER" id="PTHR22847:SF637">
    <property type="entry name" value="WD REPEAT DOMAIN 5B"/>
    <property type="match status" value="1"/>
</dbReference>
<accession>A0A1W0WR42</accession>
<feature type="region of interest" description="Disordered" evidence="4">
    <location>
        <begin position="335"/>
        <end position="354"/>
    </location>
</feature>
<dbReference type="InterPro" id="IPR001680">
    <property type="entry name" value="WD40_rpt"/>
</dbReference>
<dbReference type="InterPro" id="IPR036322">
    <property type="entry name" value="WD40_repeat_dom_sf"/>
</dbReference>
<protein>
    <submittedName>
        <fullName evidence="5">Sperm-associated antigen 16 protein</fullName>
    </submittedName>
</protein>
<evidence type="ECO:0000313" key="5">
    <source>
        <dbReference type="EMBL" id="OQV17678.1"/>
    </source>
</evidence>
<organism evidence="5 6">
    <name type="scientific">Hypsibius exemplaris</name>
    <name type="common">Freshwater tardigrade</name>
    <dbReference type="NCBI Taxonomy" id="2072580"/>
    <lineage>
        <taxon>Eukaryota</taxon>
        <taxon>Metazoa</taxon>
        <taxon>Ecdysozoa</taxon>
        <taxon>Tardigrada</taxon>
        <taxon>Eutardigrada</taxon>
        <taxon>Parachela</taxon>
        <taxon>Hypsibioidea</taxon>
        <taxon>Hypsibiidae</taxon>
        <taxon>Hypsibius</taxon>
    </lineage>
</organism>
<feature type="region of interest" description="Disordered" evidence="4">
    <location>
        <begin position="199"/>
        <end position="242"/>
    </location>
</feature>
<evidence type="ECO:0000256" key="3">
    <source>
        <dbReference type="PROSITE-ProRule" id="PRU00221"/>
    </source>
</evidence>
<dbReference type="EMBL" id="MTYJ01000058">
    <property type="protein sequence ID" value="OQV17678.1"/>
    <property type="molecule type" value="Genomic_DNA"/>
</dbReference>
<feature type="repeat" description="WD" evidence="3">
    <location>
        <begin position="888"/>
        <end position="929"/>
    </location>
</feature>
<feature type="repeat" description="WD" evidence="3">
    <location>
        <begin position="755"/>
        <end position="789"/>
    </location>
</feature>
<dbReference type="Pfam" id="PF00400">
    <property type="entry name" value="WD40"/>
    <property type="match status" value="4"/>
</dbReference>
<dbReference type="PROSITE" id="PS00678">
    <property type="entry name" value="WD_REPEATS_1"/>
    <property type="match status" value="3"/>
</dbReference>
<evidence type="ECO:0000256" key="4">
    <source>
        <dbReference type="SAM" id="MobiDB-lite"/>
    </source>
</evidence>
<dbReference type="GO" id="GO:1990234">
    <property type="term" value="C:transferase complex"/>
    <property type="evidence" value="ECO:0007669"/>
    <property type="project" value="UniProtKB-ARBA"/>
</dbReference>
<dbReference type="SMART" id="SM00320">
    <property type="entry name" value="WD40"/>
    <property type="match status" value="7"/>
</dbReference>
<dbReference type="SUPFAM" id="SSF50978">
    <property type="entry name" value="WD40 repeat-like"/>
    <property type="match status" value="1"/>
</dbReference>
<feature type="repeat" description="WD" evidence="3">
    <location>
        <begin position="1014"/>
        <end position="1046"/>
    </location>
</feature>
<dbReference type="AlphaFoldDB" id="A0A1W0WR42"/>
<evidence type="ECO:0000313" key="6">
    <source>
        <dbReference type="Proteomes" id="UP000192578"/>
    </source>
</evidence>
<keyword evidence="2" id="KW-0677">Repeat</keyword>
<proteinExistence type="predicted"/>
<keyword evidence="6" id="KW-1185">Reference proteome</keyword>
<dbReference type="InterPro" id="IPR019775">
    <property type="entry name" value="WD40_repeat_CS"/>
</dbReference>
<feature type="region of interest" description="Disordered" evidence="4">
    <location>
        <begin position="1"/>
        <end position="30"/>
    </location>
</feature>
<dbReference type="OrthoDB" id="687049at2759"/>